<dbReference type="EMBL" id="JAADAI010000360">
    <property type="protein sequence ID" value="NCS59094.1"/>
    <property type="molecule type" value="Genomic_DNA"/>
</dbReference>
<evidence type="ECO:0000256" key="5">
    <source>
        <dbReference type="SAM" id="SignalP"/>
    </source>
</evidence>
<evidence type="ECO:0000256" key="4">
    <source>
        <dbReference type="SAM" id="Phobius"/>
    </source>
</evidence>
<keyword evidence="5" id="KW-0732">Signal</keyword>
<comment type="caution">
    <text evidence="7">The sequence shown here is derived from an EMBL/GenBank/DDBJ whole genome shotgun (WGS) entry which is preliminary data.</text>
</comment>
<dbReference type="InterPro" id="IPR011989">
    <property type="entry name" value="ARM-like"/>
</dbReference>
<reference evidence="7" key="1">
    <citation type="journal article" date="2019" name="Mol. Ecol.">
        <title>Genome evolution and host-microbiome shifts correspond with intraspecific niche divergence within harmful algal bloom-forming Microcystis aeruginosa.</title>
        <authorList>
            <person name="Jackrel S.L."/>
            <person name="White J.D."/>
            <person name="Evans J.T."/>
            <person name="Buffin K."/>
            <person name="Hayden K."/>
            <person name="Sarnelle O."/>
            <person name="Denef V.J."/>
        </authorList>
    </citation>
    <scope>NUCLEOTIDE SEQUENCE</scope>
    <source>
        <strain evidence="7">G11-04</strain>
    </source>
</reference>
<protein>
    <submittedName>
        <fullName evidence="7">PBS lyase</fullName>
    </submittedName>
</protein>
<dbReference type="SMART" id="SM00567">
    <property type="entry name" value="EZ_HEAT"/>
    <property type="match status" value="4"/>
</dbReference>
<keyword evidence="7" id="KW-0456">Lyase</keyword>
<evidence type="ECO:0000259" key="6">
    <source>
        <dbReference type="Pfam" id="PF22731"/>
    </source>
</evidence>
<dbReference type="GO" id="GO:0016491">
    <property type="term" value="F:oxidoreductase activity"/>
    <property type="evidence" value="ECO:0007669"/>
    <property type="project" value="TreeGrafter"/>
</dbReference>
<keyword evidence="1" id="KW-0042">Antenna complex</keyword>
<keyword evidence="4" id="KW-0472">Membrane</keyword>
<feature type="transmembrane region" description="Helical" evidence="4">
    <location>
        <begin position="464"/>
        <end position="490"/>
    </location>
</feature>
<feature type="chain" id="PRO_5037006051" evidence="5">
    <location>
        <begin position="28"/>
        <end position="978"/>
    </location>
</feature>
<dbReference type="PANTHER" id="PTHR12697:SF5">
    <property type="entry name" value="DEOXYHYPUSINE HYDROXYLASE"/>
    <property type="match status" value="1"/>
</dbReference>
<name>A0A966L834_MICAE</name>
<dbReference type="InterPro" id="IPR021133">
    <property type="entry name" value="HEAT_type_2"/>
</dbReference>
<dbReference type="PROSITE" id="PS50077">
    <property type="entry name" value="HEAT_REPEAT"/>
    <property type="match status" value="1"/>
</dbReference>
<organism evidence="7 8">
    <name type="scientific">Microcystis aeruginosa G11-04</name>
    <dbReference type="NCBI Taxonomy" id="2685956"/>
    <lineage>
        <taxon>Bacteria</taxon>
        <taxon>Bacillati</taxon>
        <taxon>Cyanobacteriota</taxon>
        <taxon>Cyanophyceae</taxon>
        <taxon>Oscillatoriophycideae</taxon>
        <taxon>Chroococcales</taxon>
        <taxon>Microcystaceae</taxon>
        <taxon>Microcystis</taxon>
    </lineage>
</organism>
<dbReference type="Proteomes" id="UP000799330">
    <property type="component" value="Unassembled WGS sequence"/>
</dbReference>
<evidence type="ECO:0000313" key="7">
    <source>
        <dbReference type="EMBL" id="NCS59094.1"/>
    </source>
</evidence>
<feature type="domain" description="NACHT C-terminal Helical" evidence="6">
    <location>
        <begin position="940"/>
        <end position="969"/>
    </location>
</feature>
<dbReference type="Pfam" id="PF22731">
    <property type="entry name" value="NCH4"/>
    <property type="match status" value="1"/>
</dbReference>
<keyword evidence="2" id="KW-0605">Phycobilisome</keyword>
<evidence type="ECO:0000256" key="1">
    <source>
        <dbReference type="ARBA" id="ARBA00022549"/>
    </source>
</evidence>
<keyword evidence="4" id="KW-1133">Transmembrane helix</keyword>
<dbReference type="SUPFAM" id="SSF48371">
    <property type="entry name" value="ARM repeat"/>
    <property type="match status" value="1"/>
</dbReference>
<dbReference type="SUPFAM" id="SSF52540">
    <property type="entry name" value="P-loop containing nucleoside triphosphate hydrolases"/>
    <property type="match status" value="1"/>
</dbReference>
<accession>A0A966L834</accession>
<evidence type="ECO:0000313" key="8">
    <source>
        <dbReference type="Proteomes" id="UP000799330"/>
    </source>
</evidence>
<keyword evidence="4" id="KW-0812">Transmembrane</keyword>
<feature type="transmembrane region" description="Helical" evidence="4">
    <location>
        <begin position="511"/>
        <end position="530"/>
    </location>
</feature>
<dbReference type="Gene3D" id="1.25.10.10">
    <property type="entry name" value="Leucine-rich Repeat Variant"/>
    <property type="match status" value="3"/>
</dbReference>
<comment type="function">
    <text evidence="3">Catalyzes the hydroxylation of the N(6)-(4-aminobutyl)-L-lysine intermediate produced by deoxyhypusine synthase/DHPS on a critical lysine of the eukaryotic translation initiation factor 5A/eIF-5A. This is the second step of the post-translational modification of that lysine into an unusual amino acid residue named hypusine. Hypusination is unique to mature eIF-5A factor and is essential for its function.</text>
</comment>
<dbReference type="InterPro" id="IPR004155">
    <property type="entry name" value="PBS_lyase_HEAT"/>
</dbReference>
<sequence length="978" mass="110786">MNKNTVSVLLTTLTVTSLMVLSSSTLAVENERLRCPLEQTEVNTFVENLRTSPKRLVRLQGWSKKLYPLKLPFTSEQNSIFCALTIVIKKENKFEPEIRINAILVLRGIGTGAEEAMPELKTILNDHNDNYEIRRSSVLAIKGINAELAVTELIKILENPNENNNYVLIETASALASIPERLQLPENKENKSNAVKALIDLLNKNPNGEVRRSAAEALGEIKSDDPRVIELLNEALEDPSFSVRSAAADALGKFGNTDNKKIIDNLQNTIPNINKLFSDLNFTPRQKAAFALSQIEVSDEKNQEIVTEKLTTAILNSGNENVRINAAIALGKLGISQPTPVKTIKILETLHTTLQKDTSKDKSISKNAAESISRVASSLEEKLKKNQENPDYKKRLDKSIGVLEYLLKEDYFRSLQPDQIGQLAIKQDIEKHLESLKTLRTKKSLVDSIKETWQKSDVNIRLTIVFSIIFILANIVVLFIFWIRPIWLLWFDDRYWKALSESKIESKFDPVIGLGIQIILMFLGFTILGFRYRPRVLDAWVAKHIKSVRKEFEKKDSVKERKVYISIPVILNGETVSELTAKDLRSQFNKHLLIWGEGGSGKTSLAFQIAKWAMSDDENEWICKDHPMLPVLIEEDIEVEAARGKDPFIAMIQGQLNDELVSEPEPISEELLEHLLRKQRILVIVDHLSEMSEQTRDFIHPEMSDCPVNALIVTSRTKEKLGGVNRTTITPLLVEGNRLSSFMEAYLIKLDNARSLFTDSQFFEACRNLSNIVAQSKITVLLAKLYADQLIAAKRKLIGDIGDIRPEDVPDNIPDLMLRCLNLLNENVPEAQNKLKNPTVHHDAKVLAWECLKTNYQPKTAKREEAITAIGNNQGEIHLDYLEKRLHLIQTISPAEDKIRFTLDPLVEYLGALYLLSLYRNDENQWSELLKQMDNIPKSFLIVLRDCCSVKGEEYNIPSFVLEKLLEATSTMKKAAFP</sequence>
<dbReference type="InterPro" id="IPR016024">
    <property type="entry name" value="ARM-type_fold"/>
</dbReference>
<dbReference type="GO" id="GO:0030089">
    <property type="term" value="C:phycobilisome"/>
    <property type="evidence" value="ECO:0007669"/>
    <property type="project" value="UniProtKB-KW"/>
</dbReference>
<dbReference type="Gene3D" id="3.40.50.300">
    <property type="entry name" value="P-loop containing nucleotide triphosphate hydrolases"/>
    <property type="match status" value="1"/>
</dbReference>
<evidence type="ECO:0000256" key="3">
    <source>
        <dbReference type="ARBA" id="ARBA00045876"/>
    </source>
</evidence>
<dbReference type="GO" id="GO:0016829">
    <property type="term" value="F:lyase activity"/>
    <property type="evidence" value="ECO:0007669"/>
    <property type="project" value="UniProtKB-KW"/>
</dbReference>
<dbReference type="InterPro" id="IPR027417">
    <property type="entry name" value="P-loop_NTPase"/>
</dbReference>
<evidence type="ECO:0000256" key="2">
    <source>
        <dbReference type="ARBA" id="ARBA00022738"/>
    </source>
</evidence>
<dbReference type="AlphaFoldDB" id="A0A966L834"/>
<gene>
    <name evidence="7" type="ORF">GPJ16_20395</name>
</gene>
<dbReference type="InterPro" id="IPR054589">
    <property type="entry name" value="NCH4"/>
</dbReference>
<dbReference type="PANTHER" id="PTHR12697">
    <property type="entry name" value="PBS LYASE HEAT-LIKE PROTEIN"/>
    <property type="match status" value="1"/>
</dbReference>
<dbReference type="Pfam" id="PF13646">
    <property type="entry name" value="HEAT_2"/>
    <property type="match status" value="1"/>
</dbReference>
<proteinExistence type="predicted"/>
<feature type="signal peptide" evidence="5">
    <location>
        <begin position="1"/>
        <end position="27"/>
    </location>
</feature>